<proteinExistence type="predicted"/>
<evidence type="ECO:0000313" key="3">
    <source>
        <dbReference type="EMBL" id="NSL53754.1"/>
    </source>
</evidence>
<name>A0ABX2IGL4_9RHOO</name>
<dbReference type="Pfam" id="PF00534">
    <property type="entry name" value="Glycos_transf_1"/>
    <property type="match status" value="2"/>
</dbReference>
<keyword evidence="1" id="KW-0808">Transferase</keyword>
<reference evidence="3 4" key="1">
    <citation type="submission" date="2020-06" db="EMBL/GenBank/DDBJ databases">
        <title>Draft genome of Uliginosibacterium sp. IMCC34675.</title>
        <authorList>
            <person name="Song J."/>
        </authorList>
    </citation>
    <scope>NUCLEOTIDE SEQUENCE [LARGE SCALE GENOMIC DNA]</scope>
    <source>
        <strain evidence="3 4">IMCC34675</strain>
    </source>
</reference>
<dbReference type="PANTHER" id="PTHR46401:SF2">
    <property type="entry name" value="GLYCOSYLTRANSFERASE WBBK-RELATED"/>
    <property type="match status" value="1"/>
</dbReference>
<feature type="domain" description="Glycosyl transferase family 1" evidence="2">
    <location>
        <begin position="217"/>
        <end position="381"/>
    </location>
</feature>
<protein>
    <submittedName>
        <fullName evidence="3">Glycosyltransferase family 4 protein</fullName>
    </submittedName>
</protein>
<sequence>MRIVVDMQGAQTGSRFRGIGRYSLALTKAMLKEGRGHEFILLLNGLLDESIPFIRSEFRGLLPNENIRVWNSHGPVYGFDSRNSHRKNVAELIRESYISGLKPDVLLITSMVEGFGDNAVHSVGRIPSGYATAAIFYDAIPLIQSDVYLKPNPDFEPLYREKIDYLGKADLLLAISESSRGEAISYLGVAESSVVNISAAVDDGFGVMEFTSEAESEIRKKFGLDRPFLMYSGATDDRKNHFSLFDAYASIRIDLRRRYQLAIVGGMPEDHLDRFFAYIGKKGLSRNDVRFTGRVSDDELVALYNLCHLYVFPSLHEGFGLPALEAMSCGAPVIGSNLTSIPEVIGTADAYFDPSSITSIARKIEEYLLDDDKRLALRSHGIEQAKKFSWENCARRALGAMEACVGYPGLLEKIGDSSEQEAEEGKLIRLIADESRGVSRAELAGVALAIARNEEPDFRRLFIDVSEMVQRDSRTGIQRVVRSILKCLLESPPDGFVVEPVFATEDGVGYRYANRYKHVILGDGESLNDGKPIDFSRRDVFVCLDMQHNVQPAQRGFYAKLRASGVKTVFVLYDLLPIYMPQFFPADTYSDHSRWLGVVAEFDQVVCISKAVASDFEQWIIENKPESQASVNIEWFHIGADIDASVPTAGVSEQERVAIQKLSTTRVFLTVGTLEPRKFQTQVLGAFEILWSRGLDLTLVIVGKQGWDVLPLVSRIKDHERFGEQLFWFDSISDECLANIYESSDCLIAASMGEGFGLPLIEAAQSSMPIIARDIPVFKEVAGDFAFYFSGVEDIDLAEAVQTWCDLYDTNRAPSSKGMKWSSWEQSTQRLVSLIGI</sequence>
<feature type="domain" description="Glycosyl transferase family 1" evidence="2">
    <location>
        <begin position="653"/>
        <end position="819"/>
    </location>
</feature>
<dbReference type="PANTHER" id="PTHR46401">
    <property type="entry name" value="GLYCOSYLTRANSFERASE WBBK-RELATED"/>
    <property type="match status" value="1"/>
</dbReference>
<dbReference type="InterPro" id="IPR001296">
    <property type="entry name" value="Glyco_trans_1"/>
</dbReference>
<dbReference type="Gene3D" id="3.40.50.2000">
    <property type="entry name" value="Glycogen Phosphorylase B"/>
    <property type="match status" value="3"/>
</dbReference>
<evidence type="ECO:0000256" key="1">
    <source>
        <dbReference type="ARBA" id="ARBA00022679"/>
    </source>
</evidence>
<keyword evidence="4" id="KW-1185">Reference proteome</keyword>
<evidence type="ECO:0000313" key="4">
    <source>
        <dbReference type="Proteomes" id="UP000778523"/>
    </source>
</evidence>
<dbReference type="EMBL" id="JABCSC020000001">
    <property type="protein sequence ID" value="NSL53754.1"/>
    <property type="molecule type" value="Genomic_DNA"/>
</dbReference>
<accession>A0ABX2IGL4</accession>
<dbReference type="CDD" id="cd03809">
    <property type="entry name" value="GT4_MtfB-like"/>
    <property type="match status" value="2"/>
</dbReference>
<gene>
    <name evidence="3" type="ORF">HJ583_001815</name>
</gene>
<comment type="caution">
    <text evidence="3">The sequence shown here is derived from an EMBL/GenBank/DDBJ whole genome shotgun (WGS) entry which is preliminary data.</text>
</comment>
<dbReference type="Proteomes" id="UP000778523">
    <property type="component" value="Unassembled WGS sequence"/>
</dbReference>
<organism evidence="3 4">
    <name type="scientific">Uliginosibacterium aquaticum</name>
    <dbReference type="NCBI Taxonomy" id="2731212"/>
    <lineage>
        <taxon>Bacteria</taxon>
        <taxon>Pseudomonadati</taxon>
        <taxon>Pseudomonadota</taxon>
        <taxon>Betaproteobacteria</taxon>
        <taxon>Rhodocyclales</taxon>
        <taxon>Zoogloeaceae</taxon>
        <taxon>Uliginosibacterium</taxon>
    </lineage>
</organism>
<dbReference type="SUPFAM" id="SSF53756">
    <property type="entry name" value="UDP-Glycosyltransferase/glycogen phosphorylase"/>
    <property type="match status" value="2"/>
</dbReference>
<evidence type="ECO:0000259" key="2">
    <source>
        <dbReference type="Pfam" id="PF00534"/>
    </source>
</evidence>
<dbReference type="RefSeq" id="WP_170020006.1">
    <property type="nucleotide sequence ID" value="NZ_JABCSC020000001.1"/>
</dbReference>